<reference evidence="1 2" key="1">
    <citation type="submission" date="2021-03" db="EMBL/GenBank/DDBJ databases">
        <title>Sequencing the genomes of 1000 actinobacteria strains.</title>
        <authorList>
            <person name="Klenk H.-P."/>
        </authorList>
    </citation>
    <scope>NUCLEOTIDE SEQUENCE [LARGE SCALE GENOMIC DNA]</scope>
    <source>
        <strain evidence="1 2">DSM 45516</strain>
    </source>
</reference>
<dbReference type="Gene3D" id="1.10.260.130">
    <property type="match status" value="1"/>
</dbReference>
<dbReference type="InterPro" id="IPR029058">
    <property type="entry name" value="AB_hydrolase_fold"/>
</dbReference>
<dbReference type="Proteomes" id="UP001519325">
    <property type="component" value="Unassembled WGS sequence"/>
</dbReference>
<comment type="caution">
    <text evidence="1">The sequence shown here is derived from an EMBL/GenBank/DDBJ whole genome shotgun (WGS) entry which is preliminary data.</text>
</comment>
<protein>
    <recommendedName>
        <fullName evidence="3">Lipase</fullName>
    </recommendedName>
</protein>
<keyword evidence="2" id="KW-1185">Reference proteome</keyword>
<dbReference type="EMBL" id="JAGGMR010000001">
    <property type="protein sequence ID" value="MBP2190110.1"/>
    <property type="molecule type" value="Genomic_DNA"/>
</dbReference>
<dbReference type="Pfam" id="PF03583">
    <property type="entry name" value="LIP"/>
    <property type="match status" value="1"/>
</dbReference>
<dbReference type="PANTHER" id="PTHR34853:SF1">
    <property type="entry name" value="LIPASE 5"/>
    <property type="match status" value="1"/>
</dbReference>
<proteinExistence type="predicted"/>
<dbReference type="PIRSF" id="PIRSF029171">
    <property type="entry name" value="Esterase_LipA"/>
    <property type="match status" value="1"/>
</dbReference>
<dbReference type="SUPFAM" id="SSF53474">
    <property type="entry name" value="alpha/beta-Hydrolases"/>
    <property type="match status" value="1"/>
</dbReference>
<name>A0ABS4QEJ3_9NOCA</name>
<evidence type="ECO:0008006" key="3">
    <source>
        <dbReference type="Google" id="ProtNLM"/>
    </source>
</evidence>
<evidence type="ECO:0000313" key="1">
    <source>
        <dbReference type="EMBL" id="MBP2190110.1"/>
    </source>
</evidence>
<dbReference type="Gene3D" id="3.40.50.1820">
    <property type="entry name" value="alpha/beta hydrolase"/>
    <property type="match status" value="1"/>
</dbReference>
<dbReference type="RefSeq" id="WP_209889765.1">
    <property type="nucleotide sequence ID" value="NZ_JAGGMR010000001.1"/>
</dbReference>
<dbReference type="InterPro" id="IPR005152">
    <property type="entry name" value="Lipase_secreted"/>
</dbReference>
<gene>
    <name evidence="1" type="ORF">BJ987_003011</name>
</gene>
<accession>A0ABS4QEJ3</accession>
<evidence type="ECO:0000313" key="2">
    <source>
        <dbReference type="Proteomes" id="UP001519325"/>
    </source>
</evidence>
<sequence>MWGLRVGATLAAVVGIVVGGNALTVLSPEWHPATPARAEAGAVPLPDEDAFYTVPEASSGVPNATVLGSRSIDAQALLLPMPANAWQIQYKTIDNHERPSAYIATVLVPRQEWRAPGPRPLLSYQVAEDSVGSQCAPSYALRGGLGGGPTMALSETGIIRTALQQGWAVVVPDYQGPNSDFSGAGGYARGVLDGIRAAKSFAPAEIDPAAPTALWGYSGGALATAVAAQEHRVYAPDLRLTAIALGGVVADHEATLRSFSGSIAGGALAIGLVGLLRSYPQLDLPRYVNDFGRRVLAASQTYCLHDAVLAYPFLKAADLEAWPGSITNNAEISTVARQASPLFRAGVPTAPVLFHHATNDEFAPIAAARALAAQYCDGGATVALAENPVGEHGTETITGLPMVLAYLADRFAGKPAPTNC</sequence>
<dbReference type="PANTHER" id="PTHR34853">
    <property type="match status" value="1"/>
</dbReference>
<organism evidence="1 2">
    <name type="scientific">Nocardia goodfellowii</name>
    <dbReference type="NCBI Taxonomy" id="882446"/>
    <lineage>
        <taxon>Bacteria</taxon>
        <taxon>Bacillati</taxon>
        <taxon>Actinomycetota</taxon>
        <taxon>Actinomycetes</taxon>
        <taxon>Mycobacteriales</taxon>
        <taxon>Nocardiaceae</taxon>
        <taxon>Nocardia</taxon>
    </lineage>
</organism>